<keyword evidence="6" id="KW-0653">Protein transport</keyword>
<evidence type="ECO:0000256" key="4">
    <source>
        <dbReference type="ARBA" id="ARBA00022989"/>
    </source>
</evidence>
<dbReference type="Pfam" id="PF01618">
    <property type="entry name" value="MotA_ExbB"/>
    <property type="match status" value="1"/>
</dbReference>
<keyword evidence="3 7" id="KW-0812">Transmembrane</keyword>
<evidence type="ECO:0000256" key="3">
    <source>
        <dbReference type="ARBA" id="ARBA00022692"/>
    </source>
</evidence>
<comment type="subcellular location">
    <subcellularLocation>
        <location evidence="1">Cell membrane</location>
        <topology evidence="1">Multi-pass membrane protein</topology>
    </subcellularLocation>
    <subcellularLocation>
        <location evidence="6">Membrane</location>
        <topology evidence="6">Multi-pass membrane protein</topology>
    </subcellularLocation>
</comment>
<gene>
    <name evidence="9" type="ORF">RM543_14030</name>
</gene>
<dbReference type="PANTHER" id="PTHR30625:SF11">
    <property type="entry name" value="MOTA_TOLQ_EXBB PROTON CHANNEL DOMAIN-CONTAINING PROTEIN"/>
    <property type="match status" value="1"/>
</dbReference>
<keyword evidence="2" id="KW-1003">Cell membrane</keyword>
<name>A0ABU3DJB3_9RHOB</name>
<dbReference type="InterPro" id="IPR002898">
    <property type="entry name" value="MotA_ExbB_proton_chnl"/>
</dbReference>
<dbReference type="RefSeq" id="WP_311692693.1">
    <property type="nucleotide sequence ID" value="NZ_JAVRHL010000003.1"/>
</dbReference>
<keyword evidence="4 7" id="KW-1133">Transmembrane helix</keyword>
<accession>A0ABU3DJB3</accession>
<feature type="transmembrane region" description="Helical" evidence="7">
    <location>
        <begin position="175"/>
        <end position="196"/>
    </location>
</feature>
<dbReference type="PANTHER" id="PTHR30625">
    <property type="entry name" value="PROTEIN TOLQ"/>
    <property type="match status" value="1"/>
</dbReference>
<evidence type="ECO:0000313" key="10">
    <source>
        <dbReference type="Proteomes" id="UP001265259"/>
    </source>
</evidence>
<evidence type="ECO:0000313" key="9">
    <source>
        <dbReference type="EMBL" id="MDT0683806.1"/>
    </source>
</evidence>
<keyword evidence="6" id="KW-0813">Transport</keyword>
<organism evidence="9 10">
    <name type="scientific">Tropicimonas omnivorans</name>
    <dbReference type="NCBI Taxonomy" id="3075590"/>
    <lineage>
        <taxon>Bacteria</taxon>
        <taxon>Pseudomonadati</taxon>
        <taxon>Pseudomonadota</taxon>
        <taxon>Alphaproteobacteria</taxon>
        <taxon>Rhodobacterales</taxon>
        <taxon>Roseobacteraceae</taxon>
        <taxon>Tropicimonas</taxon>
    </lineage>
</organism>
<feature type="transmembrane region" description="Helical" evidence="7">
    <location>
        <begin position="27"/>
        <end position="50"/>
    </location>
</feature>
<evidence type="ECO:0000259" key="8">
    <source>
        <dbReference type="Pfam" id="PF01618"/>
    </source>
</evidence>
<evidence type="ECO:0000256" key="1">
    <source>
        <dbReference type="ARBA" id="ARBA00004651"/>
    </source>
</evidence>
<evidence type="ECO:0000256" key="2">
    <source>
        <dbReference type="ARBA" id="ARBA00022475"/>
    </source>
</evidence>
<sequence length="229" mass="24413">MDLTELVTFLRGGGARAVDFMDQGGPIVWTIGGVSVLTLAVIIWKVLHLLRLGAWSGGRRTERAVADWRAGRDAQALERVLNRRSARARVAATAFEALSRPEFTPADAERDIVRVARGRLAAARSGLKLLELIATIAPLLGLLGTVVGMIAAFQALQEAGSRADPAALAGGIWEALLTTAAGMGVAIPATMAASWFESQVDRLRRDIEDICARILLPRKTDAGLRVAAQ</sequence>
<evidence type="ECO:0000256" key="7">
    <source>
        <dbReference type="SAM" id="Phobius"/>
    </source>
</evidence>
<comment type="similarity">
    <text evidence="6">Belongs to the exbB/tolQ family.</text>
</comment>
<evidence type="ECO:0000256" key="5">
    <source>
        <dbReference type="ARBA" id="ARBA00023136"/>
    </source>
</evidence>
<keyword evidence="10" id="KW-1185">Reference proteome</keyword>
<feature type="domain" description="MotA/TolQ/ExbB proton channel" evidence="8">
    <location>
        <begin position="87"/>
        <end position="208"/>
    </location>
</feature>
<comment type="caution">
    <text evidence="9">The sequence shown here is derived from an EMBL/GenBank/DDBJ whole genome shotgun (WGS) entry which is preliminary data.</text>
</comment>
<dbReference type="Proteomes" id="UP001265259">
    <property type="component" value="Unassembled WGS sequence"/>
</dbReference>
<evidence type="ECO:0000256" key="6">
    <source>
        <dbReference type="RuleBase" id="RU004057"/>
    </source>
</evidence>
<feature type="transmembrane region" description="Helical" evidence="7">
    <location>
        <begin position="129"/>
        <end position="155"/>
    </location>
</feature>
<protein>
    <submittedName>
        <fullName evidence="9">MotA/TolQ/ExbB proton channel family protein</fullName>
    </submittedName>
</protein>
<dbReference type="InterPro" id="IPR050790">
    <property type="entry name" value="ExbB/TolQ_transport"/>
</dbReference>
<dbReference type="EMBL" id="JAVRHL010000003">
    <property type="protein sequence ID" value="MDT0683806.1"/>
    <property type="molecule type" value="Genomic_DNA"/>
</dbReference>
<proteinExistence type="inferred from homology"/>
<keyword evidence="5 7" id="KW-0472">Membrane</keyword>
<reference evidence="9 10" key="1">
    <citation type="submission" date="2023-09" db="EMBL/GenBank/DDBJ databases">
        <authorList>
            <person name="Rey-Velasco X."/>
        </authorList>
    </citation>
    <scope>NUCLEOTIDE SEQUENCE [LARGE SCALE GENOMIC DNA]</scope>
    <source>
        <strain evidence="9 10">F158</strain>
    </source>
</reference>